<name>A0A1Y0D645_9GAMM</name>
<evidence type="ECO:0000259" key="2">
    <source>
        <dbReference type="Pfam" id="PF01551"/>
    </source>
</evidence>
<reference evidence="4 5" key="1">
    <citation type="journal article" date="2014" name="Int. J. Syst. Evol. Microbiol.">
        <title>Oceanisphaera profunda sp. nov., a marine bacterium isolated from deep-sea sediment, and emended description of the genus Oceanisphaera.</title>
        <authorList>
            <person name="Xu Z."/>
            <person name="Zhang X.Y."/>
            <person name="Su H.N."/>
            <person name="Yu Z.C."/>
            <person name="Liu C."/>
            <person name="Li H."/>
            <person name="Chen X.L."/>
            <person name="Song X.Y."/>
            <person name="Xie B.B."/>
            <person name="Qin Q.L."/>
            <person name="Zhou B.C."/>
            <person name="Shi M."/>
            <person name="Huang Y."/>
            <person name="Zhang Y.Z."/>
        </authorList>
    </citation>
    <scope>NUCLEOTIDE SEQUENCE [LARGE SCALE GENOMIC DNA]</scope>
    <source>
        <strain evidence="4 5">SM1222</strain>
    </source>
</reference>
<dbReference type="Pfam" id="PF13511">
    <property type="entry name" value="DUF4124"/>
    <property type="match status" value="1"/>
</dbReference>
<dbReference type="GO" id="GO:0004222">
    <property type="term" value="F:metalloendopeptidase activity"/>
    <property type="evidence" value="ECO:0007669"/>
    <property type="project" value="TreeGrafter"/>
</dbReference>
<feature type="domain" description="DUF4124" evidence="3">
    <location>
        <begin position="27"/>
        <end position="69"/>
    </location>
</feature>
<dbReference type="PANTHER" id="PTHR21666:SF294">
    <property type="entry name" value="PEPTIDASE M23"/>
    <property type="match status" value="1"/>
</dbReference>
<feature type="domain" description="M23ase beta-sheet core" evidence="2">
    <location>
        <begin position="238"/>
        <end position="336"/>
    </location>
</feature>
<dbReference type="OrthoDB" id="9805070at2"/>
<feature type="compositionally biased region" description="Polar residues" evidence="1">
    <location>
        <begin position="180"/>
        <end position="193"/>
    </location>
</feature>
<dbReference type="InterPro" id="IPR016047">
    <property type="entry name" value="M23ase_b-sheet_dom"/>
</dbReference>
<evidence type="ECO:0008006" key="6">
    <source>
        <dbReference type="Google" id="ProtNLM"/>
    </source>
</evidence>
<dbReference type="AlphaFoldDB" id="A0A1Y0D645"/>
<dbReference type="Gene3D" id="2.70.70.10">
    <property type="entry name" value="Glucose Permease (Domain IIA)"/>
    <property type="match status" value="1"/>
</dbReference>
<dbReference type="CDD" id="cd12797">
    <property type="entry name" value="M23_peptidase"/>
    <property type="match status" value="1"/>
</dbReference>
<evidence type="ECO:0000313" key="5">
    <source>
        <dbReference type="Proteomes" id="UP000243937"/>
    </source>
</evidence>
<dbReference type="KEGG" id="opf:CBP31_10545"/>
<dbReference type="InterPro" id="IPR011055">
    <property type="entry name" value="Dup_hybrid_motif"/>
</dbReference>
<accession>A0A1Y0D645</accession>
<gene>
    <name evidence="4" type="ORF">CBP31_10545</name>
</gene>
<organism evidence="4 5">
    <name type="scientific">Oceanisphaera profunda</name>
    <dbReference type="NCBI Taxonomy" id="1416627"/>
    <lineage>
        <taxon>Bacteria</taxon>
        <taxon>Pseudomonadati</taxon>
        <taxon>Pseudomonadota</taxon>
        <taxon>Gammaproteobacteria</taxon>
        <taxon>Aeromonadales</taxon>
        <taxon>Aeromonadaceae</taxon>
        <taxon>Oceanisphaera</taxon>
    </lineage>
</organism>
<dbReference type="InterPro" id="IPR025392">
    <property type="entry name" value="DUF4124"/>
</dbReference>
<evidence type="ECO:0000256" key="1">
    <source>
        <dbReference type="SAM" id="MobiDB-lite"/>
    </source>
</evidence>
<dbReference type="PANTHER" id="PTHR21666">
    <property type="entry name" value="PEPTIDASE-RELATED"/>
    <property type="match status" value="1"/>
</dbReference>
<dbReference type="Proteomes" id="UP000243937">
    <property type="component" value="Chromosome"/>
</dbReference>
<evidence type="ECO:0000259" key="3">
    <source>
        <dbReference type="Pfam" id="PF13511"/>
    </source>
</evidence>
<sequence>MAGVRLVKSSGAQSGSACTKGIFWLGLLLLGASSAQADIYRYRDANGMAHYTDNKLFIAKRLPTSGQEYELNRDGVLTRVIEKEDGHYLLMLNRLDTAVNLNLQFSDTRNVVIPPELQKTLLLPAKTETVLGKVAANGSGDWRYQYGFSYQYGASKGQLAKKHASKPKTGAHKQRDYFPTSRTPSLQNSTSSLAYRGKPQHRSYQGAVHDLGSPVLGRYRISQGFNGAFSHNKRGNRYALDIALPIGTPLYASRAGVVVAAVDTHVGGGLAQQYRGKANHLRVRHSDGSMTLYVHLQTGSLRVAKGDKVRLGQPIAASGNTGYTSGPHLHLALQIDNGGQRESIPFTLQGSQPLAGIWLSGTAWGDE</sequence>
<keyword evidence="5" id="KW-1185">Reference proteome</keyword>
<dbReference type="InterPro" id="IPR050570">
    <property type="entry name" value="Cell_wall_metabolism_enzyme"/>
</dbReference>
<dbReference type="RefSeq" id="WP_087037097.1">
    <property type="nucleotide sequence ID" value="NZ_CP021377.1"/>
</dbReference>
<feature type="region of interest" description="Disordered" evidence="1">
    <location>
        <begin position="164"/>
        <end position="199"/>
    </location>
</feature>
<dbReference type="Pfam" id="PF01551">
    <property type="entry name" value="Peptidase_M23"/>
    <property type="match status" value="1"/>
</dbReference>
<dbReference type="EMBL" id="CP021377">
    <property type="protein sequence ID" value="ART83009.1"/>
    <property type="molecule type" value="Genomic_DNA"/>
</dbReference>
<proteinExistence type="predicted"/>
<evidence type="ECO:0000313" key="4">
    <source>
        <dbReference type="EMBL" id="ART83009.1"/>
    </source>
</evidence>
<protein>
    <recommendedName>
        <fullName evidence="6">Peptidase M23</fullName>
    </recommendedName>
</protein>
<dbReference type="SUPFAM" id="SSF51261">
    <property type="entry name" value="Duplicated hybrid motif"/>
    <property type="match status" value="1"/>
</dbReference>